<dbReference type="EMBL" id="CAJVPV010032860">
    <property type="protein sequence ID" value="CAG8745806.1"/>
    <property type="molecule type" value="Genomic_DNA"/>
</dbReference>
<comment type="caution">
    <text evidence="1">The sequence shown here is derived from an EMBL/GenBank/DDBJ whole genome shotgun (WGS) entry which is preliminary data.</text>
</comment>
<dbReference type="Proteomes" id="UP000789342">
    <property type="component" value="Unassembled WGS sequence"/>
</dbReference>
<evidence type="ECO:0000313" key="1">
    <source>
        <dbReference type="EMBL" id="CAG8745806.1"/>
    </source>
</evidence>
<reference evidence="1" key="1">
    <citation type="submission" date="2021-06" db="EMBL/GenBank/DDBJ databases">
        <authorList>
            <person name="Kallberg Y."/>
            <person name="Tangrot J."/>
            <person name="Rosling A."/>
        </authorList>
    </citation>
    <scope>NUCLEOTIDE SEQUENCE</scope>
    <source>
        <strain evidence="1">CL551</strain>
    </source>
</reference>
<gene>
    <name evidence="1" type="ORF">AMORRO_LOCUS15027</name>
</gene>
<keyword evidence="2" id="KW-1185">Reference proteome</keyword>
<protein>
    <submittedName>
        <fullName evidence="1">85_t:CDS:1</fullName>
    </submittedName>
</protein>
<name>A0A9N9IQF7_9GLOM</name>
<accession>A0A9N9IQF7</accession>
<sequence length="88" mass="10803">IDMKYYINTLIGTLARFINHYARFQTNDVDYKKRDEISQKNAEKFLRGHVAMIDDRMTIRDIRDFFIPTKKMILEQDDRDQEKRIRFK</sequence>
<organism evidence="1 2">
    <name type="scientific">Acaulospora morrowiae</name>
    <dbReference type="NCBI Taxonomy" id="94023"/>
    <lineage>
        <taxon>Eukaryota</taxon>
        <taxon>Fungi</taxon>
        <taxon>Fungi incertae sedis</taxon>
        <taxon>Mucoromycota</taxon>
        <taxon>Glomeromycotina</taxon>
        <taxon>Glomeromycetes</taxon>
        <taxon>Diversisporales</taxon>
        <taxon>Acaulosporaceae</taxon>
        <taxon>Acaulospora</taxon>
    </lineage>
</organism>
<evidence type="ECO:0000313" key="2">
    <source>
        <dbReference type="Proteomes" id="UP000789342"/>
    </source>
</evidence>
<dbReference type="AlphaFoldDB" id="A0A9N9IQF7"/>
<proteinExistence type="predicted"/>
<feature type="non-terminal residue" evidence="1">
    <location>
        <position position="1"/>
    </location>
</feature>